<accession>A0AAD5VUQ8</accession>
<organism evidence="1 2">
    <name type="scientific">Leucocoprinus birnbaumii</name>
    <dbReference type="NCBI Taxonomy" id="56174"/>
    <lineage>
        <taxon>Eukaryota</taxon>
        <taxon>Fungi</taxon>
        <taxon>Dikarya</taxon>
        <taxon>Basidiomycota</taxon>
        <taxon>Agaricomycotina</taxon>
        <taxon>Agaricomycetes</taxon>
        <taxon>Agaricomycetidae</taxon>
        <taxon>Agaricales</taxon>
        <taxon>Agaricineae</taxon>
        <taxon>Agaricaceae</taxon>
        <taxon>Leucocoprinus</taxon>
    </lineage>
</organism>
<proteinExistence type="predicted"/>
<reference evidence="1" key="1">
    <citation type="submission" date="2022-07" db="EMBL/GenBank/DDBJ databases">
        <title>Genome Sequence of Leucocoprinus birnbaumii.</title>
        <authorList>
            <person name="Buettner E."/>
        </authorList>
    </citation>
    <scope>NUCLEOTIDE SEQUENCE</scope>
    <source>
        <strain evidence="1">VT141</strain>
    </source>
</reference>
<sequence length="441" mass="49858">MARQTCKTLYQVTKSQYFWRRVLCSLETLTDGRRFQQRLQACTPSELEFWGMKTLQNYQSWALDAPLGFKRRVFRNTSTLNAGYIDQAELLPGGRWLVASDLWGKYHLFDLSSLSPIAQELFDPGEHDQADKTRDRLTSFTIWVDKTSKDLGFRLAAWKASPPDTPGHVTRTYICEINISEDKDTVSVSTKPIYVTRSYVDACQRPSIAISGQYVVEAWNFKGQPAKERSKLCVRKYAFGAESTENTVVTTGWLSADTERVLITADDQVVTVGVYCISIYTIPQLCKANKHRAVPLHYHQLSLTSFLVDVSLPFFDRGHEWMVVWHGLEILLFRFSPHGSAPPHVIKMGDIPFSYGDEWFSGQVTQDAAIVLYHDGTAKIITYSWDVEMAKQCVFRGKRLCIPAECEPPTRLASAGLDMANGLLAFCDIIEGNCMILDTVA</sequence>
<dbReference type="EMBL" id="JANIEX010000237">
    <property type="protein sequence ID" value="KAJ3570446.1"/>
    <property type="molecule type" value="Genomic_DNA"/>
</dbReference>
<gene>
    <name evidence="1" type="ORF">NP233_g4400</name>
</gene>
<evidence type="ECO:0000313" key="1">
    <source>
        <dbReference type="EMBL" id="KAJ3570446.1"/>
    </source>
</evidence>
<keyword evidence="2" id="KW-1185">Reference proteome</keyword>
<dbReference type="AlphaFoldDB" id="A0AAD5VUQ8"/>
<comment type="caution">
    <text evidence="1">The sequence shown here is derived from an EMBL/GenBank/DDBJ whole genome shotgun (WGS) entry which is preliminary data.</text>
</comment>
<evidence type="ECO:0000313" key="2">
    <source>
        <dbReference type="Proteomes" id="UP001213000"/>
    </source>
</evidence>
<protein>
    <submittedName>
        <fullName evidence="1">Uncharacterized protein</fullName>
    </submittedName>
</protein>
<dbReference type="Proteomes" id="UP001213000">
    <property type="component" value="Unassembled WGS sequence"/>
</dbReference>
<name>A0AAD5VUQ8_9AGAR</name>